<name>A0ABR9U0C2_9NOSO</name>
<evidence type="ECO:0000313" key="3">
    <source>
        <dbReference type="Proteomes" id="UP000647836"/>
    </source>
</evidence>
<dbReference type="PANTHER" id="PTHR10098">
    <property type="entry name" value="RAPSYN-RELATED"/>
    <property type="match status" value="1"/>
</dbReference>
<dbReference type="EMBL" id="JADEXF010000450">
    <property type="protein sequence ID" value="MBE9106116.1"/>
    <property type="molecule type" value="Genomic_DNA"/>
</dbReference>
<evidence type="ECO:0000259" key="1">
    <source>
        <dbReference type="Pfam" id="PF12770"/>
    </source>
</evidence>
<dbReference type="PANTHER" id="PTHR10098:SF112">
    <property type="entry name" value="SLR0380 PROTEIN"/>
    <property type="match status" value="1"/>
</dbReference>
<reference evidence="2 3" key="1">
    <citation type="submission" date="2020-10" db="EMBL/GenBank/DDBJ databases">
        <authorList>
            <person name="Castelo-Branco R."/>
            <person name="Eusebio N."/>
            <person name="Adriana R."/>
            <person name="Vieira A."/>
            <person name="Brugerolle De Fraissinette N."/>
            <person name="Rezende De Castro R."/>
            <person name="Schneider M.P."/>
            <person name="Vasconcelos V."/>
            <person name="Leao P.N."/>
        </authorList>
    </citation>
    <scope>NUCLEOTIDE SEQUENCE [LARGE SCALE GENOMIC DNA]</scope>
    <source>
        <strain evidence="2 3">LEGE 07299</strain>
    </source>
</reference>
<evidence type="ECO:0000313" key="2">
    <source>
        <dbReference type="EMBL" id="MBE9106116.1"/>
    </source>
</evidence>
<organism evidence="2 3">
    <name type="scientific">Nostoc cf. edaphicum LEGE 07299</name>
    <dbReference type="NCBI Taxonomy" id="2777974"/>
    <lineage>
        <taxon>Bacteria</taxon>
        <taxon>Bacillati</taxon>
        <taxon>Cyanobacteriota</taxon>
        <taxon>Cyanophyceae</taxon>
        <taxon>Nostocales</taxon>
        <taxon>Nostocaceae</taxon>
        <taxon>Nostoc</taxon>
    </lineage>
</organism>
<keyword evidence="3" id="KW-1185">Reference proteome</keyword>
<dbReference type="InterPro" id="IPR019734">
    <property type="entry name" value="TPR_rpt"/>
</dbReference>
<dbReference type="Gene3D" id="1.25.40.10">
    <property type="entry name" value="Tetratricopeptide repeat domain"/>
    <property type="match status" value="3"/>
</dbReference>
<protein>
    <submittedName>
        <fullName evidence="2">CHAT domain-containing protein</fullName>
    </submittedName>
</protein>
<dbReference type="SUPFAM" id="SSF48452">
    <property type="entry name" value="TPR-like"/>
    <property type="match status" value="3"/>
</dbReference>
<feature type="domain" description="CHAT" evidence="1">
    <location>
        <begin position="625"/>
        <end position="897"/>
    </location>
</feature>
<gene>
    <name evidence="2" type="ORF">IQ229_14550</name>
</gene>
<dbReference type="Proteomes" id="UP000647836">
    <property type="component" value="Unassembled WGS sequence"/>
</dbReference>
<dbReference type="InterPro" id="IPR011990">
    <property type="entry name" value="TPR-like_helical_dom_sf"/>
</dbReference>
<sequence length="899" mass="100347">MYMKFFKYLLLSFLTIFFCVFSFAIFDSSIFFTAAFAKSKVLYFPAVGTKPAVNQTQIFSLVQQSQALYEGGEFTEAVQLLKKAADEFKANNNVLNEAIALTNLSLAYQQLGQWQQANEVISQTIKLLQSLKDSDSSQEQSQVFAQALDVRGGLELAQGQTEVALNTWQSAAKIYQQLDDISALIRNRINQAQAMQALGNYLQADHTLTSLRENLQKQADSAVKARGLYSLGNVLRSLGYLSDSHKILEESYSVAEKVGSAMPTAGGYAIAQSNALLSLGNTARAQIYAQLSLGNSSSAKDYAQTAIQYYQQAVKIGATIPTVRLQAQLNLLRLLVEQEEVSTAKALLAQIQSQIDNLPPSRTAVNYRINFAQSLSKMKQNSVEPKDVAKMLAQAVQVAKSLKDQRSESYALGILGELYEQTGQLSDAKGLTQQALVEAESIDAQDIAYQWHWQMGRILQKQSNIPAATDAYSRAYNALKSLRNDLVAINPDVQFSFRESIEPVYRQYVDLLLQLQENTIQKPDNLIQARQVIESLQLAELDNFFRSPCLIPRVDLDKLVEKEKSTTVIYPIILDNRLEIITRLPGQDTIYRKTAKIPKNILEKTVEQLQKDLPVASREPDVKQRSQQLYDWLIRPIEADLVSKGITSLIFVLDGSLRNIPMGILYDQQQQKYLIEKYAISLMPGLQLLPPKSLHNVPVNALVAGVDQKRLIEGKSFPELLNVTQELKQIQSSVKSSKQLLNQEFTKTNLQNQIQSTSFSIVHLATHGQFSSDIEQTYILTWDSLLKVRELDSLLRARGESRPETIELLVLSACKTATGDKRAALGLAGVAVRAGARSTLATLWTIDDESTSEFMGELYRQLDAGVTKAQALQRAQLAILAKENRPYFWAPYVLLGNWL</sequence>
<proteinExistence type="predicted"/>
<dbReference type="InterPro" id="IPR024983">
    <property type="entry name" value="CHAT_dom"/>
</dbReference>
<dbReference type="SMART" id="SM00028">
    <property type="entry name" value="TPR"/>
    <property type="match status" value="6"/>
</dbReference>
<dbReference type="Pfam" id="PF12770">
    <property type="entry name" value="CHAT"/>
    <property type="match status" value="1"/>
</dbReference>
<accession>A0ABR9U0C2</accession>
<comment type="caution">
    <text evidence="2">The sequence shown here is derived from an EMBL/GenBank/DDBJ whole genome shotgun (WGS) entry which is preliminary data.</text>
</comment>